<dbReference type="EMBL" id="KQ085954">
    <property type="protein sequence ID" value="KLO13790.1"/>
    <property type="molecule type" value="Genomic_DNA"/>
</dbReference>
<dbReference type="Pfam" id="PF00646">
    <property type="entry name" value="F-box"/>
    <property type="match status" value="1"/>
</dbReference>
<dbReference type="InParanoid" id="A0A0H2RP81"/>
<gene>
    <name evidence="2" type="ORF">SCHPADRAFT_346902</name>
</gene>
<evidence type="ECO:0000313" key="2">
    <source>
        <dbReference type="EMBL" id="KLO13790.1"/>
    </source>
</evidence>
<name>A0A0H2RP81_9AGAM</name>
<evidence type="ECO:0000313" key="3">
    <source>
        <dbReference type="Proteomes" id="UP000053477"/>
    </source>
</evidence>
<reference evidence="2 3" key="1">
    <citation type="submission" date="2015-04" db="EMBL/GenBank/DDBJ databases">
        <title>Complete genome sequence of Schizopora paradoxa KUC8140, a cosmopolitan wood degrader in East Asia.</title>
        <authorList>
            <consortium name="DOE Joint Genome Institute"/>
            <person name="Min B."/>
            <person name="Park H."/>
            <person name="Jang Y."/>
            <person name="Kim J.-J."/>
            <person name="Kim K.H."/>
            <person name="Pangilinan J."/>
            <person name="Lipzen A."/>
            <person name="Riley R."/>
            <person name="Grigoriev I.V."/>
            <person name="Spatafora J.W."/>
            <person name="Choi I.-G."/>
        </authorList>
    </citation>
    <scope>NUCLEOTIDE SEQUENCE [LARGE SCALE GENOMIC DNA]</scope>
    <source>
        <strain evidence="2 3">KUC8140</strain>
    </source>
</reference>
<dbReference type="Proteomes" id="UP000053477">
    <property type="component" value="Unassembled WGS sequence"/>
</dbReference>
<protein>
    <recommendedName>
        <fullName evidence="1">F-box domain-containing protein</fullName>
    </recommendedName>
</protein>
<sequence length="293" mass="33552">MPFMNLPEDVRVYCFSFCDIEDLTRLEIVCKPLRNIVLSRRVWMPRLLALEPQSIPRISPYVDVHRLSVSELKYLTISALRSREAWIQPGAEIVSPTRYQEIDLPHKRYTGPTPRLISQNLGLDEPLPWLAGASISPMIDLIPVPLPIGNRHEYVVLRRQPFYLQIVEISSGKCVWECAMSDVPVIAFDVDADYVEGAKVFRLLTVSSARIGPLNMCVVKVHNFTHGLFGEVQADASVVTRNFRASFRLYRGRAVAYLEGDFIVISDYEMIWLINWRLDRCIKFNVVSDITLV</sequence>
<dbReference type="Gene3D" id="1.20.1280.50">
    <property type="match status" value="1"/>
</dbReference>
<dbReference type="InterPro" id="IPR036047">
    <property type="entry name" value="F-box-like_dom_sf"/>
</dbReference>
<accession>A0A0H2RP81</accession>
<dbReference type="PROSITE" id="PS50181">
    <property type="entry name" value="FBOX"/>
    <property type="match status" value="1"/>
</dbReference>
<dbReference type="OrthoDB" id="3193353at2759"/>
<keyword evidence="3" id="KW-1185">Reference proteome</keyword>
<dbReference type="SUPFAM" id="SSF81383">
    <property type="entry name" value="F-box domain"/>
    <property type="match status" value="1"/>
</dbReference>
<dbReference type="InterPro" id="IPR001810">
    <property type="entry name" value="F-box_dom"/>
</dbReference>
<organism evidence="2 3">
    <name type="scientific">Schizopora paradoxa</name>
    <dbReference type="NCBI Taxonomy" id="27342"/>
    <lineage>
        <taxon>Eukaryota</taxon>
        <taxon>Fungi</taxon>
        <taxon>Dikarya</taxon>
        <taxon>Basidiomycota</taxon>
        <taxon>Agaricomycotina</taxon>
        <taxon>Agaricomycetes</taxon>
        <taxon>Hymenochaetales</taxon>
        <taxon>Schizoporaceae</taxon>
        <taxon>Schizopora</taxon>
    </lineage>
</organism>
<feature type="domain" description="F-box" evidence="1">
    <location>
        <begin position="1"/>
        <end position="46"/>
    </location>
</feature>
<proteinExistence type="predicted"/>
<dbReference type="AlphaFoldDB" id="A0A0H2RP81"/>
<evidence type="ECO:0000259" key="1">
    <source>
        <dbReference type="PROSITE" id="PS50181"/>
    </source>
</evidence>